<feature type="chain" id="PRO_5003027414" description="LTD domain-containing protein" evidence="1">
    <location>
        <begin position="23"/>
        <end position="590"/>
    </location>
</feature>
<name>D1VYU3_9BACT</name>
<dbReference type="AlphaFoldDB" id="D1VYU3"/>
<dbReference type="Proteomes" id="UP000004001">
    <property type="component" value="Unassembled WGS sequence"/>
</dbReference>
<protein>
    <recommendedName>
        <fullName evidence="4">LTD domain-containing protein</fullName>
    </recommendedName>
</protein>
<accession>D1VYU3</accession>
<evidence type="ECO:0008006" key="4">
    <source>
        <dbReference type="Google" id="ProtNLM"/>
    </source>
</evidence>
<keyword evidence="3" id="KW-1185">Reference proteome</keyword>
<evidence type="ECO:0000256" key="1">
    <source>
        <dbReference type="SAM" id="SignalP"/>
    </source>
</evidence>
<evidence type="ECO:0000313" key="2">
    <source>
        <dbReference type="EMBL" id="EFA97622.1"/>
    </source>
</evidence>
<organism evidence="2 3">
    <name type="scientific">Hoylesella timonensis CRIS 5C-B1</name>
    <dbReference type="NCBI Taxonomy" id="679189"/>
    <lineage>
        <taxon>Bacteria</taxon>
        <taxon>Pseudomonadati</taxon>
        <taxon>Bacteroidota</taxon>
        <taxon>Bacteroidia</taxon>
        <taxon>Bacteroidales</taxon>
        <taxon>Prevotellaceae</taxon>
        <taxon>Hoylesella</taxon>
    </lineage>
</organism>
<reference evidence="2 3" key="1">
    <citation type="submission" date="2009-12" db="EMBL/GenBank/DDBJ databases">
        <title>Genome Sequence of Prevotella timonensis CRIS 5C-B1.</title>
        <authorList>
            <person name="Durkin A.S."/>
            <person name="Madupu R."/>
            <person name="Torralba M."/>
            <person name="Methe B."/>
            <person name="Sutton G."/>
            <person name="Strausberg R.L."/>
            <person name="Nelson K.E."/>
        </authorList>
    </citation>
    <scope>NUCLEOTIDE SEQUENCE [LARGE SCALE GENOMIC DNA]</scope>
    <source>
        <strain evidence="2 3">CRIS 5C-B1</strain>
    </source>
</reference>
<dbReference type="EMBL" id="ADEF01000028">
    <property type="protein sequence ID" value="EFA97622.1"/>
    <property type="molecule type" value="Genomic_DNA"/>
</dbReference>
<proteinExistence type="predicted"/>
<feature type="signal peptide" evidence="1">
    <location>
        <begin position="1"/>
        <end position="22"/>
    </location>
</feature>
<sequence length="590" mass="67045">MKTKTIKGIFALISISLLGILASCSESDVLNDMQGTEADQASSIISGTASFDTDEVDAMFNVSPKTRTAVLYDSQKRLDYHWKKGERIPVFMCYKQGNKKKVVNEEVFVTADYEISFKLRIPAGFDRRRGDLYMGAIMGKQPGVNNGAWASGMTSDGRFKIESSKTIDITSEQFNLPFFAPMKPVKRSGDVYLDFKPLGSWFVVTLKTQQAVVPKSVIVNSDIVSTNGSLDLSSSTNGVIAWKPATTQQDTKFDVRNFQVRANKESLPVLVWFMPILNKEAQQPTTVSLRTQTDYSRRIRHFTKKAIEKGEKAFNHKVYRVEINEAATPEVRPCDKGLVITQFWSTRKNRYCNRNVLQITNISDHEISLEGYYLVRSVFGSAETPSGVIDLGKLEENNAQFLYNDRKKKVLPSGGSLLITGFTRRVARGTFDRCKGQVYQIALLGEDANLLRQFVPQGNRDCWGRESNCRFCNAYFLTYNGTNISLSKPNDIVDNFGRDACGRIYNFQFCNRTYYRVPYCYIYMGEQGLGGYGTHLYKPERRIGRYAGSYWGPMEYFSTCSWRIENQNKITSLGFWGKYGDIPMFRNNMY</sequence>
<comment type="caution">
    <text evidence="2">The sequence shown here is derived from an EMBL/GenBank/DDBJ whole genome shotgun (WGS) entry which is preliminary data.</text>
</comment>
<keyword evidence="1" id="KW-0732">Signal</keyword>
<evidence type="ECO:0000313" key="3">
    <source>
        <dbReference type="Proteomes" id="UP000004001"/>
    </source>
</evidence>
<gene>
    <name evidence="2" type="ORF">HMPREF9019_1384</name>
</gene>
<dbReference type="RefSeq" id="WP_008123572.1">
    <property type="nucleotide sequence ID" value="NZ_ADEF01000028.1"/>
</dbReference>
<dbReference type="PROSITE" id="PS51257">
    <property type="entry name" value="PROKAR_LIPOPROTEIN"/>
    <property type="match status" value="1"/>
</dbReference>